<organism evidence="1 2">
    <name type="scientific">Vibrio parahaemolyticus</name>
    <dbReference type="NCBI Taxonomy" id="670"/>
    <lineage>
        <taxon>Bacteria</taxon>
        <taxon>Pseudomonadati</taxon>
        <taxon>Pseudomonadota</taxon>
        <taxon>Gammaproteobacteria</taxon>
        <taxon>Vibrionales</taxon>
        <taxon>Vibrionaceae</taxon>
        <taxon>Vibrio</taxon>
    </lineage>
</organism>
<accession>A0AAW8Q1L9</accession>
<dbReference type="EMBL" id="JAUHGG010000003">
    <property type="protein sequence ID" value="MDS1821519.1"/>
    <property type="molecule type" value="Genomic_DNA"/>
</dbReference>
<proteinExistence type="predicted"/>
<reference evidence="1" key="1">
    <citation type="submission" date="2023-06" db="EMBL/GenBank/DDBJ databases">
        <title>Genomic Diversity of Vibrio spp. and Metagenomic Analysis of Pathogens in Florida Gulf Coastal Waters Following Hurricane Ian.</title>
        <authorList>
            <person name="Brumfield K.D."/>
        </authorList>
    </citation>
    <scope>NUCLEOTIDE SEQUENCE</scope>
    <source>
        <strain evidence="1">WBS2B-138</strain>
    </source>
</reference>
<dbReference type="AlphaFoldDB" id="A0AAW8Q1L9"/>
<sequence>MILNEMIQDFIDKQKPYYLYYDERDQHRDMISKIKDKYKSKLEDLFTLAQNVHGWSKKQAFIDHLESFDDNDFDILISQRKVTLGKERAITSVSANLPPEINSLVDKALKEQQKEIESIPSAKENSIHYAEMRRLHEASNFKEIDPFSCLQRTFCYFFTGSIKKALDSGKKLTVFKSDGGAVLGEIVKAEIKYAGMGEHDFYITLSSEGGNLPTTPQFIAQAGRDGKPDFIIQES</sequence>
<evidence type="ECO:0000313" key="1">
    <source>
        <dbReference type="EMBL" id="MDS1821519.1"/>
    </source>
</evidence>
<dbReference type="Proteomes" id="UP001253193">
    <property type="component" value="Unassembled WGS sequence"/>
</dbReference>
<gene>
    <name evidence="1" type="ORF">QX249_12675</name>
</gene>
<protein>
    <submittedName>
        <fullName evidence="1">Uncharacterized protein</fullName>
    </submittedName>
</protein>
<dbReference type="RefSeq" id="WP_311020421.1">
    <property type="nucleotide sequence ID" value="NZ_JAUHGG010000003.1"/>
</dbReference>
<name>A0AAW8Q1L9_VIBPH</name>
<evidence type="ECO:0000313" key="2">
    <source>
        <dbReference type="Proteomes" id="UP001253193"/>
    </source>
</evidence>
<comment type="caution">
    <text evidence="1">The sequence shown here is derived from an EMBL/GenBank/DDBJ whole genome shotgun (WGS) entry which is preliminary data.</text>
</comment>